<dbReference type="GO" id="GO:0015035">
    <property type="term" value="F:protein-disulfide reductase activity"/>
    <property type="evidence" value="ECO:0007669"/>
    <property type="project" value="TreeGrafter"/>
</dbReference>
<dbReference type="GO" id="GO:0034976">
    <property type="term" value="P:response to endoplasmic reticulum stress"/>
    <property type="evidence" value="ECO:0007669"/>
    <property type="project" value="TreeGrafter"/>
</dbReference>
<dbReference type="Proteomes" id="UP000013776">
    <property type="component" value="Unassembled WGS sequence"/>
</dbReference>
<evidence type="ECO:0008006" key="3">
    <source>
        <dbReference type="Google" id="ProtNLM"/>
    </source>
</evidence>
<gene>
    <name evidence="1" type="ORF">TAPDE_001524</name>
</gene>
<reference evidence="1 2" key="1">
    <citation type="journal article" date="2013" name="MBio">
        <title>Genome sequencing of the plant pathogen Taphrina deformans, the causal agent of peach leaf curl.</title>
        <authorList>
            <person name="Cisse O.H."/>
            <person name="Almeida J.M.G.C.F."/>
            <person name="Fonseca A."/>
            <person name="Kumar A.A."/>
            <person name="Salojaervi J."/>
            <person name="Overmyer K."/>
            <person name="Hauser P.M."/>
            <person name="Pagni M."/>
        </authorList>
    </citation>
    <scope>NUCLEOTIDE SEQUENCE [LARGE SCALE GENOMIC DNA]</scope>
    <source>
        <strain evidence="2">PYCC 5710 / ATCC 11124 / CBS 356.35 / IMI 108563 / JCM 9778 / NBRC 8474</strain>
    </source>
</reference>
<dbReference type="CDD" id="cd02961">
    <property type="entry name" value="PDI_a_family"/>
    <property type="match status" value="1"/>
</dbReference>
<comment type="caution">
    <text evidence="1">The sequence shown here is derived from an EMBL/GenBank/DDBJ whole genome shotgun (WGS) entry which is preliminary data.</text>
</comment>
<name>R4X854_TAPDE</name>
<dbReference type="OrthoDB" id="10264505at2759"/>
<organism evidence="1 2">
    <name type="scientific">Taphrina deformans (strain PYCC 5710 / ATCC 11124 / CBS 356.35 / IMI 108563 / JCM 9778 / NBRC 8474)</name>
    <name type="common">Peach leaf curl fungus</name>
    <name type="synonym">Lalaria deformans</name>
    <dbReference type="NCBI Taxonomy" id="1097556"/>
    <lineage>
        <taxon>Eukaryota</taxon>
        <taxon>Fungi</taxon>
        <taxon>Dikarya</taxon>
        <taxon>Ascomycota</taxon>
        <taxon>Taphrinomycotina</taxon>
        <taxon>Taphrinomycetes</taxon>
        <taxon>Taphrinales</taxon>
        <taxon>Taphrinaceae</taxon>
        <taxon>Taphrina</taxon>
    </lineage>
</organism>
<dbReference type="InterPro" id="IPR036249">
    <property type="entry name" value="Thioredoxin-like_sf"/>
</dbReference>
<dbReference type="GO" id="GO:0005788">
    <property type="term" value="C:endoplasmic reticulum lumen"/>
    <property type="evidence" value="ECO:0007669"/>
    <property type="project" value="TreeGrafter"/>
</dbReference>
<dbReference type="eggNOG" id="KOG0191">
    <property type="taxonomic scope" value="Eukaryota"/>
</dbReference>
<sequence>MANVAAIDCDEESNKSICGKYEIKGFPTLKVMRAKVNKSGGRSVSVEDYNGQRTLKAIAEHITSVMPSTVQKVNDDSLQSFLAQANETAKVVLFTKKGATSSIFKALSTSFGTSFKFAQIRDTQSASVKTFGINEFPTLLLLPGGGDPSIVYQGDMKLPQLKNFLSRSIGLTENSDANLHKDRVLKHHKDPGSEAEASTGSPGSVIKTLTETSEVDNLLFGNTIKTALLLPVGLSTRPDLTAKSQDLPYLLYTHNAGQRIQKILGITGDTMVFVNCKKAWFVAAQDLPSTASAVHEFIDKVKQGEAGKKVNYSAPADKTEL</sequence>
<dbReference type="PANTHER" id="PTHR45815">
    <property type="entry name" value="PROTEIN DISULFIDE-ISOMERASE A6"/>
    <property type="match status" value="1"/>
</dbReference>
<dbReference type="EMBL" id="CAHR02000055">
    <property type="protein sequence ID" value="CCG81699.1"/>
    <property type="molecule type" value="Genomic_DNA"/>
</dbReference>
<proteinExistence type="predicted"/>
<dbReference type="AlphaFoldDB" id="R4X854"/>
<keyword evidence="2" id="KW-1185">Reference proteome</keyword>
<dbReference type="STRING" id="1097556.R4X854"/>
<dbReference type="PANTHER" id="PTHR45815:SF3">
    <property type="entry name" value="PROTEIN DISULFIDE-ISOMERASE A6"/>
    <property type="match status" value="1"/>
</dbReference>
<evidence type="ECO:0000313" key="2">
    <source>
        <dbReference type="Proteomes" id="UP000013776"/>
    </source>
</evidence>
<dbReference type="SUPFAM" id="SSF52833">
    <property type="entry name" value="Thioredoxin-like"/>
    <property type="match status" value="2"/>
</dbReference>
<protein>
    <recommendedName>
        <fullName evidence="3">Thioredoxin domain-containing protein</fullName>
    </recommendedName>
</protein>
<evidence type="ECO:0000313" key="1">
    <source>
        <dbReference type="EMBL" id="CCG81699.1"/>
    </source>
</evidence>
<dbReference type="VEuPathDB" id="FungiDB:TAPDE_001524"/>
<dbReference type="Gene3D" id="3.40.30.10">
    <property type="entry name" value="Glutaredoxin"/>
    <property type="match status" value="2"/>
</dbReference>
<accession>R4X854</accession>